<dbReference type="AlphaFoldDB" id="A0A438GSZ2"/>
<proteinExistence type="predicted"/>
<protein>
    <recommendedName>
        <fullName evidence="4">Retrotransposon gag domain-containing protein</fullName>
    </recommendedName>
</protein>
<feature type="compositionally biased region" description="Basic residues" evidence="1">
    <location>
        <begin position="105"/>
        <end position="117"/>
    </location>
</feature>
<evidence type="ECO:0000313" key="2">
    <source>
        <dbReference type="EMBL" id="RVW75298.1"/>
    </source>
</evidence>
<reference evidence="2 3" key="1">
    <citation type="journal article" date="2018" name="PLoS Genet.">
        <title>Population sequencing reveals clonal diversity and ancestral inbreeding in the grapevine cultivar Chardonnay.</title>
        <authorList>
            <person name="Roach M.J."/>
            <person name="Johnson D.L."/>
            <person name="Bohlmann J."/>
            <person name="van Vuuren H.J."/>
            <person name="Jones S.J."/>
            <person name="Pretorius I.S."/>
            <person name="Schmidt S.A."/>
            <person name="Borneman A.R."/>
        </authorList>
    </citation>
    <scope>NUCLEOTIDE SEQUENCE [LARGE SCALE GENOMIC DNA]</scope>
    <source>
        <strain evidence="3">cv. Chardonnay</strain>
        <tissue evidence="2">Leaf</tissue>
    </source>
</reference>
<gene>
    <name evidence="2" type="ORF">CK203_055337</name>
</gene>
<evidence type="ECO:0008006" key="4">
    <source>
        <dbReference type="Google" id="ProtNLM"/>
    </source>
</evidence>
<sequence length="182" mass="20436">MKSWSRRSGGIEGQDDSDHFHRRSHFKRPIMSQMEAIKRSMVMQPPTFNGEPNAEAAEHWLRRMKRIMVGLDIPEEKRDIEETNQIREQRDDRKEKQRMGESSQKRSHGRSKGRKVSSLRGILRSMQEGLPIAGRTAGSTSISGKFSAIASSAFPAPSVSVALLPNATFTPSNAGSQDSYHE</sequence>
<feature type="compositionally biased region" description="Basic and acidic residues" evidence="1">
    <location>
        <begin position="74"/>
        <end position="99"/>
    </location>
</feature>
<accession>A0A438GSZ2</accession>
<dbReference type="Proteomes" id="UP000288805">
    <property type="component" value="Unassembled WGS sequence"/>
</dbReference>
<feature type="region of interest" description="Disordered" evidence="1">
    <location>
        <begin position="73"/>
        <end position="118"/>
    </location>
</feature>
<organism evidence="2 3">
    <name type="scientific">Vitis vinifera</name>
    <name type="common">Grape</name>
    <dbReference type="NCBI Taxonomy" id="29760"/>
    <lineage>
        <taxon>Eukaryota</taxon>
        <taxon>Viridiplantae</taxon>
        <taxon>Streptophyta</taxon>
        <taxon>Embryophyta</taxon>
        <taxon>Tracheophyta</taxon>
        <taxon>Spermatophyta</taxon>
        <taxon>Magnoliopsida</taxon>
        <taxon>eudicotyledons</taxon>
        <taxon>Gunneridae</taxon>
        <taxon>Pentapetalae</taxon>
        <taxon>rosids</taxon>
        <taxon>Vitales</taxon>
        <taxon>Vitaceae</taxon>
        <taxon>Viteae</taxon>
        <taxon>Vitis</taxon>
    </lineage>
</organism>
<evidence type="ECO:0000256" key="1">
    <source>
        <dbReference type="SAM" id="MobiDB-lite"/>
    </source>
</evidence>
<comment type="caution">
    <text evidence="2">The sequence shown here is derived from an EMBL/GenBank/DDBJ whole genome shotgun (WGS) entry which is preliminary data.</text>
</comment>
<name>A0A438GSZ2_VITVI</name>
<evidence type="ECO:0000313" key="3">
    <source>
        <dbReference type="Proteomes" id="UP000288805"/>
    </source>
</evidence>
<feature type="region of interest" description="Disordered" evidence="1">
    <location>
        <begin position="1"/>
        <end position="29"/>
    </location>
</feature>
<dbReference type="EMBL" id="QGNW01000352">
    <property type="protein sequence ID" value="RVW75298.1"/>
    <property type="molecule type" value="Genomic_DNA"/>
</dbReference>